<dbReference type="EMBL" id="BMAO01004416">
    <property type="protein sequence ID" value="GFQ94460.1"/>
    <property type="molecule type" value="Genomic_DNA"/>
</dbReference>
<evidence type="ECO:0000313" key="1">
    <source>
        <dbReference type="EMBL" id="GFQ94460.1"/>
    </source>
</evidence>
<dbReference type="Proteomes" id="UP000887116">
    <property type="component" value="Unassembled WGS sequence"/>
</dbReference>
<reference evidence="1" key="1">
    <citation type="submission" date="2020-07" db="EMBL/GenBank/DDBJ databases">
        <title>Multicomponent nature underlies the extraordinary mechanical properties of spider dragline silk.</title>
        <authorList>
            <person name="Kono N."/>
            <person name="Nakamura H."/>
            <person name="Mori M."/>
            <person name="Yoshida Y."/>
            <person name="Ohtoshi R."/>
            <person name="Malay A.D."/>
            <person name="Moran D.A.P."/>
            <person name="Tomita M."/>
            <person name="Numata K."/>
            <person name="Arakawa K."/>
        </authorList>
    </citation>
    <scope>NUCLEOTIDE SEQUENCE</scope>
</reference>
<sequence>MGFLLRCKVEKELDKSVEKIQEISQRRDVMFLGEKRIDLTMNSGFTSHHYSYRIECPVHHYMYFTQFNINVPERNNRYVLH</sequence>
<comment type="caution">
    <text evidence="1">The sequence shown here is derived from an EMBL/GenBank/DDBJ whole genome shotgun (WGS) entry which is preliminary data.</text>
</comment>
<name>A0A8X6L1N5_TRICU</name>
<accession>A0A8X6L1N5</accession>
<keyword evidence="2" id="KW-1185">Reference proteome</keyword>
<organism evidence="1 2">
    <name type="scientific">Trichonephila clavata</name>
    <name type="common">Joro spider</name>
    <name type="synonym">Nephila clavata</name>
    <dbReference type="NCBI Taxonomy" id="2740835"/>
    <lineage>
        <taxon>Eukaryota</taxon>
        <taxon>Metazoa</taxon>
        <taxon>Ecdysozoa</taxon>
        <taxon>Arthropoda</taxon>
        <taxon>Chelicerata</taxon>
        <taxon>Arachnida</taxon>
        <taxon>Araneae</taxon>
        <taxon>Araneomorphae</taxon>
        <taxon>Entelegynae</taxon>
        <taxon>Araneoidea</taxon>
        <taxon>Nephilidae</taxon>
        <taxon>Trichonephila</taxon>
    </lineage>
</organism>
<protein>
    <submittedName>
        <fullName evidence="1">Uncharacterized protein</fullName>
    </submittedName>
</protein>
<proteinExistence type="predicted"/>
<evidence type="ECO:0000313" key="2">
    <source>
        <dbReference type="Proteomes" id="UP000887116"/>
    </source>
</evidence>
<dbReference type="AlphaFoldDB" id="A0A8X6L1N5"/>
<gene>
    <name evidence="1" type="ORF">TNCT_504081</name>
</gene>